<dbReference type="CDD" id="cd03801">
    <property type="entry name" value="GT4_PimA-like"/>
    <property type="match status" value="1"/>
</dbReference>
<dbReference type="Pfam" id="PF13579">
    <property type="entry name" value="Glyco_trans_4_4"/>
    <property type="match status" value="1"/>
</dbReference>
<proteinExistence type="predicted"/>
<organism evidence="3">
    <name type="scientific">freshwater metagenome</name>
    <dbReference type="NCBI Taxonomy" id="449393"/>
    <lineage>
        <taxon>unclassified sequences</taxon>
        <taxon>metagenomes</taxon>
        <taxon>ecological metagenomes</taxon>
    </lineage>
</organism>
<dbReference type="InterPro" id="IPR028098">
    <property type="entry name" value="Glyco_trans_4-like_N"/>
</dbReference>
<dbReference type="InterPro" id="IPR050194">
    <property type="entry name" value="Glycosyltransferase_grp1"/>
</dbReference>
<feature type="domain" description="Glycosyltransferase subfamily 4-like N-terminal" evidence="2">
    <location>
        <begin position="16"/>
        <end position="179"/>
    </location>
</feature>
<dbReference type="Gene3D" id="3.40.50.2000">
    <property type="entry name" value="Glycogen Phosphorylase B"/>
    <property type="match status" value="2"/>
</dbReference>
<dbReference type="GO" id="GO:0016758">
    <property type="term" value="F:hexosyltransferase activity"/>
    <property type="evidence" value="ECO:0007669"/>
    <property type="project" value="TreeGrafter"/>
</dbReference>
<evidence type="ECO:0000313" key="3">
    <source>
        <dbReference type="EMBL" id="CAB4921592.1"/>
    </source>
</evidence>
<feature type="domain" description="Glycosyl transferase family 1" evidence="1">
    <location>
        <begin position="199"/>
        <end position="342"/>
    </location>
</feature>
<reference evidence="3" key="1">
    <citation type="submission" date="2020-05" db="EMBL/GenBank/DDBJ databases">
        <authorList>
            <person name="Chiriac C."/>
            <person name="Salcher M."/>
            <person name="Ghai R."/>
            <person name="Kavagutti S V."/>
        </authorList>
    </citation>
    <scope>NUCLEOTIDE SEQUENCE</scope>
</reference>
<sequence length="385" mass="42047">MRICLAYDCLYPWTVGGAERWYRNLAQRLAADGHEVTYLTRLQWDPSDPPHIPGVRVVAVSRADELYGDDGNRRTGPPLRFGLGVLRHLLRHGRGYDAVHLCSFPYFSVLAAALARPLGRYRLVVDWFEVWSADYWRDYLGPVGGRIGYAIQRRCVRVRQHAFCFSRLHEERLVGEGLRGVHEMLAGLATVQARPEPEPAQPVVLVAGRQIPEKRVPDAIAAIARARERGLDVSGLIVGDGPEHARVLEAVAAHGLADVVEVAGFVDAARMEQAMRSALCLLHPSAREGYGLVVVEAAAWGTPVVVVGGADNAAVELVEPGVNGYVAASSAADDLSDAIVAVHDAGMDLRRRTWAWSAESAERLSLDRSLERVAASYARGSSARR</sequence>
<protein>
    <submittedName>
        <fullName evidence="3">Unannotated protein</fullName>
    </submittedName>
</protein>
<evidence type="ECO:0000259" key="1">
    <source>
        <dbReference type="Pfam" id="PF00534"/>
    </source>
</evidence>
<dbReference type="PANTHER" id="PTHR45947:SF3">
    <property type="entry name" value="SULFOQUINOVOSYL TRANSFERASE SQD2"/>
    <property type="match status" value="1"/>
</dbReference>
<dbReference type="SUPFAM" id="SSF53756">
    <property type="entry name" value="UDP-Glycosyltransferase/glycogen phosphorylase"/>
    <property type="match status" value="1"/>
</dbReference>
<dbReference type="InterPro" id="IPR001296">
    <property type="entry name" value="Glyco_trans_1"/>
</dbReference>
<accession>A0A6J7HQ78</accession>
<name>A0A6J7HQ78_9ZZZZ</name>
<gene>
    <name evidence="3" type="ORF">UFOPK3674_00589</name>
</gene>
<dbReference type="PANTHER" id="PTHR45947">
    <property type="entry name" value="SULFOQUINOVOSYL TRANSFERASE SQD2"/>
    <property type="match status" value="1"/>
</dbReference>
<dbReference type="Pfam" id="PF00534">
    <property type="entry name" value="Glycos_transf_1"/>
    <property type="match status" value="1"/>
</dbReference>
<dbReference type="EMBL" id="CAFBMX010000002">
    <property type="protein sequence ID" value="CAB4921592.1"/>
    <property type="molecule type" value="Genomic_DNA"/>
</dbReference>
<evidence type="ECO:0000259" key="2">
    <source>
        <dbReference type="Pfam" id="PF13579"/>
    </source>
</evidence>
<dbReference type="AlphaFoldDB" id="A0A6J7HQ78"/>